<dbReference type="Proteomes" id="UP000000493">
    <property type="component" value="Chromosome"/>
</dbReference>
<dbReference type="EMBL" id="CP002859">
    <property type="protein sequence ID" value="AEI48571.1"/>
    <property type="molecule type" value="Genomic_DNA"/>
</dbReference>
<name>A0A7U3ZJV5_RUNSL</name>
<evidence type="ECO:0000313" key="2">
    <source>
        <dbReference type="Proteomes" id="UP000000493"/>
    </source>
</evidence>
<protein>
    <submittedName>
        <fullName evidence="1">Uncharacterized protein</fullName>
    </submittedName>
</protein>
<keyword evidence="2" id="KW-1185">Reference proteome</keyword>
<evidence type="ECO:0000313" key="1">
    <source>
        <dbReference type="EMBL" id="AEI48571.1"/>
    </source>
</evidence>
<accession>A0A7U3ZJV5</accession>
<reference evidence="2" key="1">
    <citation type="submission" date="2011-06" db="EMBL/GenBank/DDBJ databases">
        <title>The complete genome of chromosome of Runella slithyformis DSM 19594.</title>
        <authorList>
            <consortium name="US DOE Joint Genome Institute (JGI-PGF)"/>
            <person name="Lucas S."/>
            <person name="Han J."/>
            <person name="Lapidus A."/>
            <person name="Bruce D."/>
            <person name="Goodwin L."/>
            <person name="Pitluck S."/>
            <person name="Peters L."/>
            <person name="Kyrpides N."/>
            <person name="Mavromatis K."/>
            <person name="Ivanova N."/>
            <person name="Ovchinnikova G."/>
            <person name="Zhang X."/>
            <person name="Misra M."/>
            <person name="Detter J.C."/>
            <person name="Tapia R."/>
            <person name="Han C."/>
            <person name="Land M."/>
            <person name="Hauser L."/>
            <person name="Markowitz V."/>
            <person name="Cheng J.-F."/>
            <person name="Hugenholtz P."/>
            <person name="Woyke T."/>
            <person name="Wu D."/>
            <person name="Tindall B."/>
            <person name="Faehrich R."/>
            <person name="Brambilla E."/>
            <person name="Klenk H.-P."/>
            <person name="Eisen J.A."/>
        </authorList>
    </citation>
    <scope>NUCLEOTIDE SEQUENCE [LARGE SCALE GENOMIC DNA]</scope>
    <source>
        <strain evidence="2">ATCC 29530 / DSM 19594 / LMG 11500 / NCIMB 11436 / LSU 4</strain>
    </source>
</reference>
<dbReference type="AlphaFoldDB" id="A0A7U3ZJV5"/>
<proteinExistence type="predicted"/>
<organism evidence="1 2">
    <name type="scientific">Runella slithyformis (strain ATCC 29530 / DSM 19594 / LMG 11500 / NCIMB 11436 / LSU 4)</name>
    <dbReference type="NCBI Taxonomy" id="761193"/>
    <lineage>
        <taxon>Bacteria</taxon>
        <taxon>Pseudomonadati</taxon>
        <taxon>Bacteroidota</taxon>
        <taxon>Cytophagia</taxon>
        <taxon>Cytophagales</taxon>
        <taxon>Spirosomataceae</taxon>
        <taxon>Runella</taxon>
    </lineage>
</organism>
<sequence length="70" mass="7618">MYSTLLSSTKKGSAWSLFCVEAGHAYPPAISYLGQKLYFSALFMCRYQLVLNGFPGVAAAEVGSEKEAFL</sequence>
<dbReference type="KEGG" id="rsi:Runsl_2158"/>
<gene>
    <name evidence="1" type="ordered locus">Runsl_2158</name>
</gene>
<reference evidence="1 2" key="2">
    <citation type="journal article" date="2012" name="Stand. Genomic Sci.">
        <title>Complete genome sequence of the aquatic bacterium Runella slithyformis type strain (LSU 4(T)).</title>
        <authorList>
            <person name="Copeland A."/>
            <person name="Zhang X."/>
            <person name="Misra M."/>
            <person name="Lapidus A."/>
            <person name="Nolan M."/>
            <person name="Lucas S."/>
            <person name="Deshpande S."/>
            <person name="Cheng J.F."/>
            <person name="Tapia R."/>
            <person name="Goodwin L.A."/>
            <person name="Pitluck S."/>
            <person name="Liolios K."/>
            <person name="Pagani I."/>
            <person name="Ivanova N."/>
            <person name="Mikhailova N."/>
            <person name="Pati A."/>
            <person name="Chen A."/>
            <person name="Palaniappan K."/>
            <person name="Land M."/>
            <person name="Hauser L."/>
            <person name="Pan C."/>
            <person name="Jeffries C.D."/>
            <person name="Detter J.C."/>
            <person name="Brambilla E.M."/>
            <person name="Rohde M."/>
            <person name="Djao O.D."/>
            <person name="Goker M."/>
            <person name="Sikorski J."/>
            <person name="Tindall B.J."/>
            <person name="Woyke T."/>
            <person name="Bristow J."/>
            <person name="Eisen J.A."/>
            <person name="Markowitz V."/>
            <person name="Hugenholtz P."/>
            <person name="Kyrpides N.C."/>
            <person name="Klenk H.P."/>
            <person name="Mavromatis K."/>
        </authorList>
    </citation>
    <scope>NUCLEOTIDE SEQUENCE [LARGE SCALE GENOMIC DNA]</scope>
    <source>
        <strain evidence="2">ATCC 29530 / DSM 19594 / LMG 11500 / NCIMB 11436 / LSU 4</strain>
    </source>
</reference>